<keyword evidence="2" id="KW-1003">Cell membrane</keyword>
<dbReference type="InterPro" id="IPR001851">
    <property type="entry name" value="ABC_transp_permease"/>
</dbReference>
<name>A0A6N6NAX8_9BACT</name>
<feature type="transmembrane region" description="Helical" evidence="6">
    <location>
        <begin position="214"/>
        <end position="232"/>
    </location>
</feature>
<dbReference type="Pfam" id="PF02653">
    <property type="entry name" value="BPD_transp_2"/>
    <property type="match status" value="1"/>
</dbReference>
<gene>
    <name evidence="7" type="ORF">F8A88_06015</name>
</gene>
<feature type="transmembrane region" description="Helical" evidence="6">
    <location>
        <begin position="181"/>
        <end position="202"/>
    </location>
</feature>
<dbReference type="GO" id="GO:0005886">
    <property type="term" value="C:plasma membrane"/>
    <property type="evidence" value="ECO:0007669"/>
    <property type="project" value="UniProtKB-SubCell"/>
</dbReference>
<evidence type="ECO:0000256" key="3">
    <source>
        <dbReference type="ARBA" id="ARBA00022692"/>
    </source>
</evidence>
<dbReference type="PANTHER" id="PTHR32196:SF69">
    <property type="entry name" value="BRANCHED-CHAIN AMINO ACID TRANSPORT SYSTEM, PERMEASE PROTEIN"/>
    <property type="match status" value="1"/>
</dbReference>
<accession>A0A6N6NAX8</accession>
<feature type="transmembrane region" description="Helical" evidence="6">
    <location>
        <begin position="272"/>
        <end position="289"/>
    </location>
</feature>
<dbReference type="PANTHER" id="PTHR32196">
    <property type="entry name" value="ABC TRANSPORTER PERMEASE PROTEIN YPHD-RELATED-RELATED"/>
    <property type="match status" value="1"/>
</dbReference>
<keyword evidence="3 6" id="KW-0812">Transmembrane</keyword>
<feature type="transmembrane region" description="Helical" evidence="6">
    <location>
        <begin position="132"/>
        <end position="154"/>
    </location>
</feature>
<keyword evidence="4 6" id="KW-1133">Transmembrane helix</keyword>
<dbReference type="GO" id="GO:0022857">
    <property type="term" value="F:transmembrane transporter activity"/>
    <property type="evidence" value="ECO:0007669"/>
    <property type="project" value="InterPro"/>
</dbReference>
<feature type="transmembrane region" description="Helical" evidence="6">
    <location>
        <begin position="239"/>
        <end position="260"/>
    </location>
</feature>
<reference evidence="7 8" key="1">
    <citation type="journal article" date="2017" name="Int. J. Syst. Evol. Microbiol.">
        <title>Desulfovibrio senegalensis sp. nov., a mesophilic sulfate reducer isolated from marine sediment.</title>
        <authorList>
            <person name="Thioye A."/>
            <person name="Gam Z.B.A."/>
            <person name="Mbengue M."/>
            <person name="Cayol J.L."/>
            <person name="Joseph-Bartoli M."/>
            <person name="Toure-Kane C."/>
            <person name="Labat M."/>
        </authorList>
    </citation>
    <scope>NUCLEOTIDE SEQUENCE [LARGE SCALE GENOMIC DNA]</scope>
    <source>
        <strain evidence="7 8">DSM 101509</strain>
    </source>
</reference>
<dbReference type="OrthoDB" id="9778389at2"/>
<sequence>MTLYAFYGALEQGFAYGLMVLGVYLTFRILDFPDLTVDGSLPLGASVSAVAISSGYSPFVAIFMACGAGFLAGMVTGILNTKLKILHLLASILTMIALYSVNLRIMGKPNVSLLGQNTVVDWFMELSGLPQYLSTPILFCAVCVLAAVTLVWFLHTEIGLALLATGDNPQMITSQGVNTHTVIIFGVGLSNAMVACSGALVAQNQGAADVNMGVGSIVAGLASVIIGETVFGDRTIFRAIVAALLGSVLYRVAIALALGLKLGAFSITPSDLNLITALLVVVALTAPGIKKKLFFRGAAS</sequence>
<keyword evidence="8" id="KW-1185">Reference proteome</keyword>
<comment type="caution">
    <text evidence="7">The sequence shown here is derived from an EMBL/GenBank/DDBJ whole genome shotgun (WGS) entry which is preliminary data.</text>
</comment>
<feature type="transmembrane region" description="Helical" evidence="6">
    <location>
        <begin position="50"/>
        <end position="73"/>
    </location>
</feature>
<evidence type="ECO:0000256" key="5">
    <source>
        <dbReference type="ARBA" id="ARBA00023136"/>
    </source>
</evidence>
<dbReference type="AlphaFoldDB" id="A0A6N6NAX8"/>
<comment type="subcellular location">
    <subcellularLocation>
        <location evidence="1">Cell membrane</location>
        <topology evidence="1">Multi-pass membrane protein</topology>
    </subcellularLocation>
</comment>
<proteinExistence type="predicted"/>
<organism evidence="7 8">
    <name type="scientific">Pseudodesulfovibrio senegalensis</name>
    <dbReference type="NCBI Taxonomy" id="1721087"/>
    <lineage>
        <taxon>Bacteria</taxon>
        <taxon>Pseudomonadati</taxon>
        <taxon>Thermodesulfobacteriota</taxon>
        <taxon>Desulfovibrionia</taxon>
        <taxon>Desulfovibrionales</taxon>
        <taxon>Desulfovibrionaceae</taxon>
    </lineage>
</organism>
<evidence type="ECO:0000256" key="4">
    <source>
        <dbReference type="ARBA" id="ARBA00022989"/>
    </source>
</evidence>
<feature type="transmembrane region" description="Helical" evidence="6">
    <location>
        <begin position="85"/>
        <end position="105"/>
    </location>
</feature>
<evidence type="ECO:0000313" key="8">
    <source>
        <dbReference type="Proteomes" id="UP000438699"/>
    </source>
</evidence>
<evidence type="ECO:0000256" key="2">
    <source>
        <dbReference type="ARBA" id="ARBA00022475"/>
    </source>
</evidence>
<dbReference type="Proteomes" id="UP000438699">
    <property type="component" value="Unassembled WGS sequence"/>
</dbReference>
<dbReference type="EMBL" id="WAIE01000001">
    <property type="protein sequence ID" value="KAB1443787.1"/>
    <property type="molecule type" value="Genomic_DNA"/>
</dbReference>
<dbReference type="RefSeq" id="WP_151150160.1">
    <property type="nucleotide sequence ID" value="NZ_WAIE01000001.1"/>
</dbReference>
<protein>
    <submittedName>
        <fullName evidence="7">ABC transporter permease</fullName>
    </submittedName>
</protein>
<keyword evidence="5 6" id="KW-0472">Membrane</keyword>
<evidence type="ECO:0000313" key="7">
    <source>
        <dbReference type="EMBL" id="KAB1443787.1"/>
    </source>
</evidence>
<dbReference type="CDD" id="cd06574">
    <property type="entry name" value="TM_PBP1_branched-chain-AA_like"/>
    <property type="match status" value="1"/>
</dbReference>
<feature type="transmembrane region" description="Helical" evidence="6">
    <location>
        <begin position="12"/>
        <end position="30"/>
    </location>
</feature>
<evidence type="ECO:0000256" key="6">
    <source>
        <dbReference type="SAM" id="Phobius"/>
    </source>
</evidence>
<evidence type="ECO:0000256" key="1">
    <source>
        <dbReference type="ARBA" id="ARBA00004651"/>
    </source>
</evidence>